<dbReference type="OrthoDB" id="19344at2759"/>
<protein>
    <submittedName>
        <fullName evidence="7">Related to PQ loop repeat protein</fullName>
    </submittedName>
</protein>
<dbReference type="GO" id="GO:0016020">
    <property type="term" value="C:membrane"/>
    <property type="evidence" value="ECO:0007669"/>
    <property type="project" value="UniProtKB-SubCell"/>
</dbReference>
<dbReference type="PANTHER" id="PTHR16201">
    <property type="entry name" value="SEVEN TRANSMEMBRANE PROTEIN 1-RELATED"/>
    <property type="match status" value="1"/>
</dbReference>
<name>A0A2D3VAF6_9PEZI</name>
<dbReference type="Gene3D" id="1.20.1280.290">
    <property type="match status" value="1"/>
</dbReference>
<keyword evidence="2 6" id="KW-0812">Transmembrane</keyword>
<evidence type="ECO:0000313" key="7">
    <source>
        <dbReference type="EMBL" id="CZT25053.1"/>
    </source>
</evidence>
<dbReference type="Proteomes" id="UP000225277">
    <property type="component" value="Unassembled WGS sequence"/>
</dbReference>
<keyword evidence="3 6" id="KW-1133">Transmembrane helix</keyword>
<evidence type="ECO:0000313" key="8">
    <source>
        <dbReference type="Proteomes" id="UP000225277"/>
    </source>
</evidence>
<sequence length="328" mass="35979">MSAHCVDLDHPPWFPTALAALLVLGILASYLPQHHKILSRRTSEGLSPWWVLLGGLSSIFALANILTLPTSRADISCCTTISGGACAAALLGVAQIGVQWSCFMVIVVLYLVFFPRDEGEAEDLTSSTATLTEGGKRGEGKDQLIVGGSIFIAVLIVALVSVVLVVAFPERTQTWADLLGSVSGVLAAIQYLPQIYYTWVLKDLKSLSLLTLVVQVPGAFVFAFSLWLRVGWEGWSTWLVYIVTGVLQAVLLGMALNYFSLERLRRSERDEHSSDEYDEDDEEDDGDQHNGHARSATERTALLHTDADDSTEWTNQNGTMKRWHVPSD</sequence>
<dbReference type="GeneID" id="35605820"/>
<proteinExistence type="predicted"/>
<feature type="region of interest" description="Disordered" evidence="5">
    <location>
        <begin position="270"/>
        <end position="328"/>
    </location>
</feature>
<feature type="transmembrane region" description="Helical" evidence="6">
    <location>
        <begin position="209"/>
        <end position="232"/>
    </location>
</feature>
<feature type="transmembrane region" description="Helical" evidence="6">
    <location>
        <begin position="178"/>
        <end position="197"/>
    </location>
</feature>
<dbReference type="Pfam" id="PF04193">
    <property type="entry name" value="PQ-loop"/>
    <property type="match status" value="2"/>
</dbReference>
<dbReference type="PANTHER" id="PTHR16201:SF11">
    <property type="entry name" value="PQ-LOOP REPEAT-CONTAINING PROTEIN"/>
    <property type="match status" value="1"/>
</dbReference>
<feature type="compositionally biased region" description="Acidic residues" evidence="5">
    <location>
        <begin position="276"/>
        <end position="286"/>
    </location>
</feature>
<dbReference type="AlphaFoldDB" id="A0A2D3VAF6"/>
<feature type="transmembrane region" description="Helical" evidence="6">
    <location>
        <begin position="50"/>
        <end position="68"/>
    </location>
</feature>
<evidence type="ECO:0000256" key="1">
    <source>
        <dbReference type="ARBA" id="ARBA00004141"/>
    </source>
</evidence>
<keyword evidence="4 6" id="KW-0472">Membrane</keyword>
<dbReference type="SMART" id="SM00679">
    <property type="entry name" value="CTNS"/>
    <property type="match status" value="2"/>
</dbReference>
<dbReference type="InterPro" id="IPR006603">
    <property type="entry name" value="PQ-loop_rpt"/>
</dbReference>
<dbReference type="EMBL" id="FJUY01000024">
    <property type="protein sequence ID" value="CZT25053.1"/>
    <property type="molecule type" value="Genomic_DNA"/>
</dbReference>
<reference evidence="7 8" key="1">
    <citation type="submission" date="2016-03" db="EMBL/GenBank/DDBJ databases">
        <authorList>
            <person name="Ploux O."/>
        </authorList>
    </citation>
    <scope>NUCLEOTIDE SEQUENCE [LARGE SCALE GENOMIC DNA]</scope>
    <source>
        <strain evidence="7 8">URUG2</strain>
    </source>
</reference>
<dbReference type="RefSeq" id="XP_023631776.1">
    <property type="nucleotide sequence ID" value="XM_023776008.1"/>
</dbReference>
<evidence type="ECO:0000256" key="6">
    <source>
        <dbReference type="SAM" id="Phobius"/>
    </source>
</evidence>
<keyword evidence="8" id="KW-1185">Reference proteome</keyword>
<accession>A0A2D3VAF6</accession>
<evidence type="ECO:0000256" key="5">
    <source>
        <dbReference type="SAM" id="MobiDB-lite"/>
    </source>
</evidence>
<feature type="transmembrane region" description="Helical" evidence="6">
    <location>
        <begin position="12"/>
        <end position="30"/>
    </location>
</feature>
<feature type="transmembrane region" description="Helical" evidence="6">
    <location>
        <begin position="88"/>
        <end position="113"/>
    </location>
</feature>
<feature type="transmembrane region" description="Helical" evidence="6">
    <location>
        <begin position="144"/>
        <end position="166"/>
    </location>
</feature>
<dbReference type="InterPro" id="IPR051415">
    <property type="entry name" value="LAAT-1"/>
</dbReference>
<evidence type="ECO:0000256" key="4">
    <source>
        <dbReference type="ARBA" id="ARBA00023136"/>
    </source>
</evidence>
<feature type="transmembrane region" description="Helical" evidence="6">
    <location>
        <begin position="238"/>
        <end position="259"/>
    </location>
</feature>
<organism evidence="7 8">
    <name type="scientific">Ramularia collo-cygni</name>
    <dbReference type="NCBI Taxonomy" id="112498"/>
    <lineage>
        <taxon>Eukaryota</taxon>
        <taxon>Fungi</taxon>
        <taxon>Dikarya</taxon>
        <taxon>Ascomycota</taxon>
        <taxon>Pezizomycotina</taxon>
        <taxon>Dothideomycetes</taxon>
        <taxon>Dothideomycetidae</taxon>
        <taxon>Mycosphaerellales</taxon>
        <taxon>Mycosphaerellaceae</taxon>
        <taxon>Ramularia</taxon>
    </lineage>
</organism>
<evidence type="ECO:0000256" key="2">
    <source>
        <dbReference type="ARBA" id="ARBA00022692"/>
    </source>
</evidence>
<evidence type="ECO:0000256" key="3">
    <source>
        <dbReference type="ARBA" id="ARBA00022989"/>
    </source>
</evidence>
<gene>
    <name evidence="7" type="ORF">RCC_10781</name>
</gene>
<comment type="subcellular location">
    <subcellularLocation>
        <location evidence="1">Membrane</location>
        <topology evidence="1">Multi-pass membrane protein</topology>
    </subcellularLocation>
</comment>